<organism evidence="1 2">
    <name type="scientific">Flavobacterium aquatile LMG 4008 = ATCC 11947</name>
    <dbReference type="NCBI Taxonomy" id="1453498"/>
    <lineage>
        <taxon>Bacteria</taxon>
        <taxon>Pseudomonadati</taxon>
        <taxon>Bacteroidota</taxon>
        <taxon>Flavobacteriia</taxon>
        <taxon>Flavobacteriales</taxon>
        <taxon>Flavobacteriaceae</taxon>
        <taxon>Flavobacterium</taxon>
    </lineage>
</organism>
<dbReference type="Proteomes" id="UP000029554">
    <property type="component" value="Unassembled WGS sequence"/>
</dbReference>
<dbReference type="AlphaFoldDB" id="A0A095SXL5"/>
<sequence>MQFLEITLDVLLENPNINHALIGEDWYFNHSDINKAYGNNFKYLPVKLLSIEIENKKKLVKYISYSEIKEHIEFSKTRKSFQSNIDKALGL</sequence>
<reference evidence="1 2" key="1">
    <citation type="submission" date="2014-09" db="EMBL/GenBank/DDBJ databases">
        <title>Whole Genome Shotgun of Flavobacterium aquatile LMG 4008.</title>
        <authorList>
            <person name="Gale A.N."/>
            <person name="Pipes S.E."/>
            <person name="Newman J.D."/>
        </authorList>
    </citation>
    <scope>NUCLEOTIDE SEQUENCE [LARGE SCALE GENOMIC DNA]</scope>
    <source>
        <strain evidence="1 2">LMG 4008</strain>
    </source>
</reference>
<dbReference type="STRING" id="1453498.LG45_01365"/>
<gene>
    <name evidence="1" type="ORF">LG45_01365</name>
</gene>
<accession>A0A095SXL5</accession>
<name>A0A095SXL5_9FLAO</name>
<protein>
    <submittedName>
        <fullName evidence="1">Uncharacterized protein</fullName>
    </submittedName>
</protein>
<evidence type="ECO:0000313" key="2">
    <source>
        <dbReference type="Proteomes" id="UP000029554"/>
    </source>
</evidence>
<dbReference type="RefSeq" id="WP_035123651.1">
    <property type="nucleotide sequence ID" value="NZ_JRHH01000001.1"/>
</dbReference>
<evidence type="ECO:0000313" key="1">
    <source>
        <dbReference type="EMBL" id="KGD69446.1"/>
    </source>
</evidence>
<comment type="caution">
    <text evidence="1">The sequence shown here is derived from an EMBL/GenBank/DDBJ whole genome shotgun (WGS) entry which is preliminary data.</text>
</comment>
<dbReference type="OrthoDB" id="10009844at2"/>
<keyword evidence="2" id="KW-1185">Reference proteome</keyword>
<dbReference type="EMBL" id="JRHH01000001">
    <property type="protein sequence ID" value="KGD69446.1"/>
    <property type="molecule type" value="Genomic_DNA"/>
</dbReference>
<proteinExistence type="predicted"/>